<proteinExistence type="predicted"/>
<dbReference type="RefSeq" id="WP_092835145.1">
    <property type="nucleotide sequence ID" value="NZ_CP028290.1"/>
</dbReference>
<accession>A0A1H0THE1</accession>
<dbReference type="InterPro" id="IPR014710">
    <property type="entry name" value="RmlC-like_jellyroll"/>
</dbReference>
<gene>
    <name evidence="2" type="ORF">SAMN04489708_11555</name>
</gene>
<dbReference type="EMBL" id="FNJL01000015">
    <property type="protein sequence ID" value="SDP53251.1"/>
    <property type="molecule type" value="Genomic_DNA"/>
</dbReference>
<dbReference type="InterPro" id="IPR000595">
    <property type="entry name" value="cNMP-bd_dom"/>
</dbReference>
<dbReference type="Proteomes" id="UP000199317">
    <property type="component" value="Unassembled WGS sequence"/>
</dbReference>
<dbReference type="PANTHER" id="PTHR24567">
    <property type="entry name" value="CRP FAMILY TRANSCRIPTIONAL REGULATORY PROTEIN"/>
    <property type="match status" value="1"/>
</dbReference>
<name>A0A1H0THE1_9BURK</name>
<dbReference type="OrthoDB" id="8900094at2"/>
<dbReference type="GO" id="GO:0005829">
    <property type="term" value="C:cytosol"/>
    <property type="evidence" value="ECO:0007669"/>
    <property type="project" value="TreeGrafter"/>
</dbReference>
<dbReference type="CDD" id="cd00038">
    <property type="entry name" value="CAP_ED"/>
    <property type="match status" value="1"/>
</dbReference>
<dbReference type="AlphaFoldDB" id="A0A1H0THE1"/>
<dbReference type="GO" id="GO:0003700">
    <property type="term" value="F:DNA-binding transcription factor activity"/>
    <property type="evidence" value="ECO:0007669"/>
    <property type="project" value="TreeGrafter"/>
</dbReference>
<dbReference type="SMART" id="SM00100">
    <property type="entry name" value="cNMP"/>
    <property type="match status" value="1"/>
</dbReference>
<dbReference type="Gene3D" id="2.60.120.10">
    <property type="entry name" value="Jelly Rolls"/>
    <property type="match status" value="1"/>
</dbReference>
<feature type="domain" description="Cyclic nucleotide-binding" evidence="1">
    <location>
        <begin position="36"/>
        <end position="137"/>
    </location>
</feature>
<dbReference type="InterPro" id="IPR018490">
    <property type="entry name" value="cNMP-bd_dom_sf"/>
</dbReference>
<protein>
    <submittedName>
        <fullName evidence="2">Cyclic nucleotide-binding domain-containing protein</fullName>
    </submittedName>
</protein>
<dbReference type="PROSITE" id="PS50042">
    <property type="entry name" value="CNMP_BINDING_3"/>
    <property type="match status" value="1"/>
</dbReference>
<dbReference type="Pfam" id="PF00027">
    <property type="entry name" value="cNMP_binding"/>
    <property type="match status" value="1"/>
</dbReference>
<evidence type="ECO:0000313" key="2">
    <source>
        <dbReference type="EMBL" id="SDP53251.1"/>
    </source>
</evidence>
<organism evidence="2 3">
    <name type="scientific">Paracidovorax cattleyae</name>
    <dbReference type="NCBI Taxonomy" id="80868"/>
    <lineage>
        <taxon>Bacteria</taxon>
        <taxon>Pseudomonadati</taxon>
        <taxon>Pseudomonadota</taxon>
        <taxon>Betaproteobacteria</taxon>
        <taxon>Burkholderiales</taxon>
        <taxon>Comamonadaceae</taxon>
        <taxon>Paracidovorax</taxon>
    </lineage>
</organism>
<dbReference type="InterPro" id="IPR050397">
    <property type="entry name" value="Env_Response_Regulators"/>
</dbReference>
<keyword evidence="3" id="KW-1185">Reference proteome</keyword>
<reference evidence="3" key="1">
    <citation type="submission" date="2016-10" db="EMBL/GenBank/DDBJ databases">
        <authorList>
            <person name="Varghese N."/>
            <person name="Submissions S."/>
        </authorList>
    </citation>
    <scope>NUCLEOTIDE SEQUENCE [LARGE SCALE GENOMIC DNA]</scope>
    <source>
        <strain evidence="3">DSM 17101</strain>
    </source>
</reference>
<evidence type="ECO:0000313" key="3">
    <source>
        <dbReference type="Proteomes" id="UP000199317"/>
    </source>
</evidence>
<dbReference type="PANTHER" id="PTHR24567:SF74">
    <property type="entry name" value="HTH-TYPE TRANSCRIPTIONAL REGULATOR ARCR"/>
    <property type="match status" value="1"/>
</dbReference>
<evidence type="ECO:0000259" key="1">
    <source>
        <dbReference type="PROSITE" id="PS50042"/>
    </source>
</evidence>
<dbReference type="SUPFAM" id="SSF51206">
    <property type="entry name" value="cAMP-binding domain-like"/>
    <property type="match status" value="1"/>
</dbReference>
<sequence length="170" mass="18164">MNAVLSSTPPASSTVLQADLGGLVQAVSQSTAEDGLHNPFTPEQWDLLAGYLLPMQVEAGHTLFTQGVQDRTLYFIESGNCSVHYEDEKGRLRLAIVGAGSVVGEGAFFSHRPRSATVQAGSPSRLWTLTALRFSELSNRQPAVALALAMAAGSVLSRRLGNRRRRVAAT</sequence>